<keyword evidence="2" id="KW-0808">Transferase</keyword>
<dbReference type="AlphaFoldDB" id="A0A5B8VIH7"/>
<dbReference type="CDD" id="cd04301">
    <property type="entry name" value="NAT_SF"/>
    <property type="match status" value="1"/>
</dbReference>
<dbReference type="Proteomes" id="UP000321533">
    <property type="component" value="Chromosome"/>
</dbReference>
<dbReference type="SUPFAM" id="SSF55729">
    <property type="entry name" value="Acyl-CoA N-acyltransferases (Nat)"/>
    <property type="match status" value="1"/>
</dbReference>
<dbReference type="OrthoDB" id="1120671at2"/>
<evidence type="ECO:0000313" key="2">
    <source>
        <dbReference type="EMBL" id="QEC70088.1"/>
    </source>
</evidence>
<dbReference type="InterPro" id="IPR031165">
    <property type="entry name" value="GNAT_YJDJ"/>
</dbReference>
<name>A0A5B8VIH7_9BACT</name>
<accession>A0A5B8VIH7</accession>
<evidence type="ECO:0000313" key="3">
    <source>
        <dbReference type="Proteomes" id="UP000321533"/>
    </source>
</evidence>
<dbReference type="InterPro" id="IPR045057">
    <property type="entry name" value="Gcn5-rel_NAT"/>
</dbReference>
<protein>
    <submittedName>
        <fullName evidence="2">N-acetyltransferase</fullName>
    </submittedName>
</protein>
<reference evidence="2 3" key="1">
    <citation type="journal article" date="2016" name="Int. J. Syst. Evol. Microbiol.">
        <title>Panacibacter ginsenosidivorans gen. nov., sp. nov., with ginsenoside converting activity isolated from soil of a ginseng field.</title>
        <authorList>
            <person name="Siddiqi M.Z."/>
            <person name="Muhammad Shafi S."/>
            <person name="Choi K.D."/>
            <person name="Im W.T."/>
        </authorList>
    </citation>
    <scope>NUCLEOTIDE SEQUENCE [LARGE SCALE GENOMIC DNA]</scope>
    <source>
        <strain evidence="2 3">Gsoil1550</strain>
    </source>
</reference>
<proteinExistence type="predicted"/>
<sequence>MQQFEVSMDNELAFLQYRFYKDDIALMHTDVPDTLGGKGIASALAVHALEWAKEHQKKIIVYCPFVASYLKKHPEYDYLVDKNYR</sequence>
<keyword evidence="3" id="KW-1185">Reference proteome</keyword>
<gene>
    <name evidence="2" type="ORF">FRZ67_00325</name>
</gene>
<dbReference type="PANTHER" id="PTHR31435">
    <property type="entry name" value="PROTEIN NATD1"/>
    <property type="match status" value="1"/>
</dbReference>
<dbReference type="KEGG" id="pgin:FRZ67_00325"/>
<organism evidence="2 3">
    <name type="scientific">Panacibacter ginsenosidivorans</name>
    <dbReference type="NCBI Taxonomy" id="1813871"/>
    <lineage>
        <taxon>Bacteria</taxon>
        <taxon>Pseudomonadati</taxon>
        <taxon>Bacteroidota</taxon>
        <taxon>Chitinophagia</taxon>
        <taxon>Chitinophagales</taxon>
        <taxon>Chitinophagaceae</taxon>
        <taxon>Panacibacter</taxon>
    </lineage>
</organism>
<dbReference type="PROSITE" id="PS51729">
    <property type="entry name" value="GNAT_YJDJ"/>
    <property type="match status" value="1"/>
</dbReference>
<dbReference type="GO" id="GO:0016740">
    <property type="term" value="F:transferase activity"/>
    <property type="evidence" value="ECO:0007669"/>
    <property type="project" value="UniProtKB-KW"/>
</dbReference>
<dbReference type="EMBL" id="CP042435">
    <property type="protein sequence ID" value="QEC70088.1"/>
    <property type="molecule type" value="Genomic_DNA"/>
</dbReference>
<dbReference type="PANTHER" id="PTHR31435:SF9">
    <property type="entry name" value="PROTEIN NATD1"/>
    <property type="match status" value="1"/>
</dbReference>
<dbReference type="InterPro" id="IPR016181">
    <property type="entry name" value="Acyl_CoA_acyltransferase"/>
</dbReference>
<dbReference type="Gene3D" id="3.40.630.30">
    <property type="match status" value="1"/>
</dbReference>
<dbReference type="Pfam" id="PF14542">
    <property type="entry name" value="Acetyltransf_CG"/>
    <property type="match status" value="1"/>
</dbReference>
<evidence type="ECO:0000259" key="1">
    <source>
        <dbReference type="PROSITE" id="PS51729"/>
    </source>
</evidence>
<feature type="domain" description="N-acetyltransferase" evidence="1">
    <location>
        <begin position="1"/>
        <end position="81"/>
    </location>
</feature>